<protein>
    <recommendedName>
        <fullName evidence="5">ceramide glucosyltransferase</fullName>
        <ecNumber evidence="5">2.4.1.80</ecNumber>
    </recommendedName>
</protein>
<evidence type="ECO:0000313" key="13">
    <source>
        <dbReference type="EMBL" id="KAJ4459314.1"/>
    </source>
</evidence>
<evidence type="ECO:0000256" key="12">
    <source>
        <dbReference type="SAM" id="Phobius"/>
    </source>
</evidence>
<reference evidence="13" key="1">
    <citation type="journal article" date="2022" name="bioRxiv">
        <title>Genomics of Preaxostyla Flagellates Illuminates Evolutionary Transitions and the Path Towards Mitochondrial Loss.</title>
        <authorList>
            <person name="Novak L.V.F."/>
            <person name="Treitli S.C."/>
            <person name="Pyrih J."/>
            <person name="Halakuc P."/>
            <person name="Pipaliya S.V."/>
            <person name="Vacek V."/>
            <person name="Brzon O."/>
            <person name="Soukal P."/>
            <person name="Eme L."/>
            <person name="Dacks J.B."/>
            <person name="Karnkowska A."/>
            <person name="Elias M."/>
            <person name="Hampl V."/>
        </authorList>
    </citation>
    <scope>NUCLEOTIDE SEQUENCE</scope>
    <source>
        <strain evidence="13">RCP-MX</strain>
    </source>
</reference>
<dbReference type="EC" id="2.4.1.80" evidence="5"/>
<evidence type="ECO:0000256" key="7">
    <source>
        <dbReference type="ARBA" id="ARBA00022679"/>
    </source>
</evidence>
<evidence type="ECO:0000256" key="4">
    <source>
        <dbReference type="ARBA" id="ARBA00006739"/>
    </source>
</evidence>
<evidence type="ECO:0000256" key="9">
    <source>
        <dbReference type="ARBA" id="ARBA00022989"/>
    </source>
</evidence>
<evidence type="ECO:0000313" key="14">
    <source>
        <dbReference type="Proteomes" id="UP001141327"/>
    </source>
</evidence>
<dbReference type="PANTHER" id="PTHR12726:SF0">
    <property type="entry name" value="CERAMIDE GLUCOSYLTRANSFERASE"/>
    <property type="match status" value="1"/>
</dbReference>
<dbReference type="SUPFAM" id="SSF53448">
    <property type="entry name" value="Nucleotide-diphospho-sugar transferases"/>
    <property type="match status" value="1"/>
</dbReference>
<accession>A0ABQ8UJB9</accession>
<feature type="transmembrane region" description="Helical" evidence="12">
    <location>
        <begin position="220"/>
        <end position="242"/>
    </location>
</feature>
<dbReference type="EMBL" id="JAPMOS010000021">
    <property type="protein sequence ID" value="KAJ4459314.1"/>
    <property type="molecule type" value="Genomic_DNA"/>
</dbReference>
<comment type="pathway">
    <text evidence="3">Sphingolipid metabolism.</text>
</comment>
<gene>
    <name evidence="13" type="ORF">PAPYR_4873</name>
</gene>
<feature type="region of interest" description="Disordered" evidence="11">
    <location>
        <begin position="446"/>
        <end position="491"/>
    </location>
</feature>
<keyword evidence="8 12" id="KW-0812">Transmembrane</keyword>
<keyword evidence="10 12" id="KW-0472">Membrane</keyword>
<dbReference type="Gene3D" id="3.90.550.10">
    <property type="entry name" value="Spore Coat Polysaccharide Biosynthesis Protein SpsA, Chain A"/>
    <property type="match status" value="1"/>
</dbReference>
<dbReference type="PANTHER" id="PTHR12726">
    <property type="entry name" value="CERAMIDE GLUCOSYLTRANSFERASE"/>
    <property type="match status" value="1"/>
</dbReference>
<comment type="subcellular location">
    <subcellularLocation>
        <location evidence="1">Membrane</location>
        <topology evidence="1">Multi-pass membrane protein</topology>
    </subcellularLocation>
</comment>
<feature type="compositionally biased region" description="Low complexity" evidence="11">
    <location>
        <begin position="460"/>
        <end position="478"/>
    </location>
</feature>
<proteinExistence type="inferred from homology"/>
<evidence type="ECO:0000256" key="3">
    <source>
        <dbReference type="ARBA" id="ARBA00004991"/>
    </source>
</evidence>
<feature type="transmembrane region" description="Helical" evidence="12">
    <location>
        <begin position="262"/>
        <end position="288"/>
    </location>
</feature>
<organism evidence="13 14">
    <name type="scientific">Paratrimastix pyriformis</name>
    <dbReference type="NCBI Taxonomy" id="342808"/>
    <lineage>
        <taxon>Eukaryota</taxon>
        <taxon>Metamonada</taxon>
        <taxon>Preaxostyla</taxon>
        <taxon>Paratrimastigidae</taxon>
        <taxon>Paratrimastix</taxon>
    </lineage>
</organism>
<evidence type="ECO:0000256" key="10">
    <source>
        <dbReference type="ARBA" id="ARBA00023136"/>
    </source>
</evidence>
<evidence type="ECO:0000256" key="1">
    <source>
        <dbReference type="ARBA" id="ARBA00004141"/>
    </source>
</evidence>
<feature type="transmembrane region" description="Helical" evidence="12">
    <location>
        <begin position="308"/>
        <end position="328"/>
    </location>
</feature>
<sequence length="491" mass="54351">MEFIFVTESATDPAYPALQKLKEEFPDRNITIAVAGQSWHNGQKIHNILEGLTHLSADSQFLLLLDADMMMHPGTVIAMVNGLQSDPRNFIASGSPVEVPPQGGSFIPYLYMAYRRLNLIAFKSEHVPYAWGGCMMLRTAEVRANMYGLLDKWRNGGYSDDQIATGCAWEGHRTIYSPRSAFFPTVLDKNVSFRSYWNFLSRQMYVIDTYTCRADRRANAWLLVGAISGGVAFTMPVLLLAFNLLSLLAYPLARLVGLSIPWVSGALVGATAYMLVVVGLAVAALEFLEYIITLMFTKLNLRCDHVKLGLAFIVYFGLMSIMAVRSVLTNDIIWAGIVYTKSGGRIVKVGQYAPTCPTHTPHMPHIRRWALVSCRLHLPHPPQRPGAAVQMTRRDENGKWVSKPASTTLPTAMELYRSRGWLVPPSSQILPEVFDMACEAMAQQRKRAAMNVSRPPTPPRSASTDNLHGAPIARSASARARDPAGLRAHAS</sequence>
<evidence type="ECO:0000256" key="8">
    <source>
        <dbReference type="ARBA" id="ARBA00022692"/>
    </source>
</evidence>
<keyword evidence="9 12" id="KW-1133">Transmembrane helix</keyword>
<keyword evidence="6" id="KW-0328">Glycosyltransferase</keyword>
<comment type="pathway">
    <text evidence="2">Lipid metabolism; sphingolipid metabolism.</text>
</comment>
<name>A0ABQ8UJB9_9EUKA</name>
<evidence type="ECO:0000256" key="2">
    <source>
        <dbReference type="ARBA" id="ARBA00004760"/>
    </source>
</evidence>
<keyword evidence="14" id="KW-1185">Reference proteome</keyword>
<keyword evidence="7" id="KW-0808">Transferase</keyword>
<comment type="similarity">
    <text evidence="4">Belongs to the glycosyltransferase 2 family.</text>
</comment>
<dbReference type="InterPro" id="IPR029044">
    <property type="entry name" value="Nucleotide-diphossugar_trans"/>
</dbReference>
<evidence type="ECO:0000256" key="6">
    <source>
        <dbReference type="ARBA" id="ARBA00022676"/>
    </source>
</evidence>
<dbReference type="Proteomes" id="UP001141327">
    <property type="component" value="Unassembled WGS sequence"/>
</dbReference>
<evidence type="ECO:0000256" key="5">
    <source>
        <dbReference type="ARBA" id="ARBA00012699"/>
    </source>
</evidence>
<evidence type="ECO:0000256" key="11">
    <source>
        <dbReference type="SAM" id="MobiDB-lite"/>
    </source>
</evidence>
<comment type="caution">
    <text evidence="13">The sequence shown here is derived from an EMBL/GenBank/DDBJ whole genome shotgun (WGS) entry which is preliminary data.</text>
</comment>
<dbReference type="InterPro" id="IPR025993">
    <property type="entry name" value="Ceramide_glucosylTrfase"/>
</dbReference>